<evidence type="ECO:0000256" key="1">
    <source>
        <dbReference type="SAM" id="Coils"/>
    </source>
</evidence>
<dbReference type="RefSeq" id="WP_301638942.1">
    <property type="nucleotide sequence ID" value="NZ_JAUEII010000002.1"/>
</dbReference>
<keyword evidence="2" id="KW-0472">Membrane</keyword>
<dbReference type="Proteomes" id="UP001167871">
    <property type="component" value="Unassembled WGS sequence"/>
</dbReference>
<sequence>MKKISHPTITFLAITTLALTITGWCWNQLSPFLSGIFVFDIKEYFKTSFYGIILCTIWLYTTRKRHKETIKLFRAKKERMDQGYQSLQKELKQKEIQIEQLQYKLTCQQSDINKKATLQKELRNLNAQRDILLQEIIQHSDARTKIEHILIDYKQKGHSKETLSEKDWRSLANELDQKDIILQYSNQFCFTPSEQNYCYLLLTDYSATDRGKLLQLTRQTVYRREHDILTKLGENYEAGKLKNIVRKWVN</sequence>
<reference evidence="3" key="1">
    <citation type="submission" date="2023-06" db="EMBL/GenBank/DDBJ databases">
        <authorList>
            <person name="Zeman M."/>
            <person name="Kubasova T."/>
            <person name="Jahodarova E."/>
            <person name="Nykrynova M."/>
            <person name="Rychlik I."/>
        </authorList>
    </citation>
    <scope>NUCLEOTIDE SEQUENCE</scope>
    <source>
        <strain evidence="3">84_SSukc20</strain>
    </source>
</reference>
<name>A0ABT7X270_9BACE</name>
<evidence type="ECO:0000256" key="2">
    <source>
        <dbReference type="SAM" id="Phobius"/>
    </source>
</evidence>
<keyword evidence="2" id="KW-1133">Transmembrane helix</keyword>
<organism evidence="3 4">
    <name type="scientific">Bacteroides gallinaceum</name>
    <dbReference type="NCBI Taxonomy" id="1462571"/>
    <lineage>
        <taxon>Bacteria</taxon>
        <taxon>Pseudomonadati</taxon>
        <taxon>Bacteroidota</taxon>
        <taxon>Bacteroidia</taxon>
        <taxon>Bacteroidales</taxon>
        <taxon>Bacteroidaceae</taxon>
        <taxon>Bacteroides</taxon>
    </lineage>
</organism>
<dbReference type="EMBL" id="JAUEII010000002">
    <property type="protein sequence ID" value="MDN0048167.1"/>
    <property type="molecule type" value="Genomic_DNA"/>
</dbReference>
<keyword evidence="1" id="KW-0175">Coiled coil</keyword>
<proteinExistence type="predicted"/>
<feature type="coiled-coil region" evidence="1">
    <location>
        <begin position="77"/>
        <end position="142"/>
    </location>
</feature>
<protein>
    <submittedName>
        <fullName evidence="3">Uncharacterized protein</fullName>
    </submittedName>
</protein>
<feature type="transmembrane region" description="Helical" evidence="2">
    <location>
        <begin position="44"/>
        <end position="61"/>
    </location>
</feature>
<evidence type="ECO:0000313" key="3">
    <source>
        <dbReference type="EMBL" id="MDN0048167.1"/>
    </source>
</evidence>
<comment type="caution">
    <text evidence="3">The sequence shown here is derived from an EMBL/GenBank/DDBJ whole genome shotgun (WGS) entry which is preliminary data.</text>
</comment>
<accession>A0ABT7X270</accession>
<keyword evidence="2" id="KW-0812">Transmembrane</keyword>
<reference evidence="3" key="2">
    <citation type="submission" date="2024-05" db="EMBL/GenBank/DDBJ databases">
        <title>Identification and characterization of horizontal gene transfer across gut microbiota members of farm animals based on homology search.</title>
        <authorList>
            <person name="Schwarzerova J."/>
            <person name="Nykrynova M."/>
            <person name="Jureckova K."/>
            <person name="Cejkova D."/>
            <person name="Rychlik I."/>
        </authorList>
    </citation>
    <scope>NUCLEOTIDE SEQUENCE</scope>
    <source>
        <strain evidence="3">84_SSukc20</strain>
    </source>
</reference>
<keyword evidence="4" id="KW-1185">Reference proteome</keyword>
<gene>
    <name evidence="3" type="ORF">QVO10_01980</name>
</gene>
<evidence type="ECO:0000313" key="4">
    <source>
        <dbReference type="Proteomes" id="UP001167871"/>
    </source>
</evidence>